<evidence type="ECO:0000313" key="8">
    <source>
        <dbReference type="EMBL" id="ASJ26011.1"/>
    </source>
</evidence>
<keyword evidence="6" id="KW-0560">Oxidoreductase</keyword>
<evidence type="ECO:0000256" key="4">
    <source>
        <dbReference type="ARBA" id="ARBA00017099"/>
    </source>
</evidence>
<feature type="domain" description="RmlD-like substrate binding" evidence="7">
    <location>
        <begin position="5"/>
        <end position="292"/>
    </location>
</feature>
<dbReference type="InterPro" id="IPR029903">
    <property type="entry name" value="RmlD-like-bd"/>
</dbReference>
<evidence type="ECO:0000313" key="9">
    <source>
        <dbReference type="Proteomes" id="UP000197424"/>
    </source>
</evidence>
<dbReference type="GO" id="GO:0005829">
    <property type="term" value="C:cytosol"/>
    <property type="evidence" value="ECO:0007669"/>
    <property type="project" value="TreeGrafter"/>
</dbReference>
<protein>
    <recommendedName>
        <fullName evidence="4 6">dTDP-4-dehydrorhamnose reductase</fullName>
        <ecNumber evidence="3 6">1.1.1.133</ecNumber>
    </recommendedName>
</protein>
<gene>
    <name evidence="8" type="ORF">LHGZ1_3180</name>
</gene>
<comment type="similarity">
    <text evidence="2 6">Belongs to the dTDP-4-dehydrorhamnose reductase family.</text>
</comment>
<evidence type="ECO:0000259" key="7">
    <source>
        <dbReference type="Pfam" id="PF04321"/>
    </source>
</evidence>
<dbReference type="Proteomes" id="UP000197424">
    <property type="component" value="Chromosome"/>
</dbReference>
<dbReference type="InterPro" id="IPR036291">
    <property type="entry name" value="NAD(P)-bd_dom_sf"/>
</dbReference>
<comment type="pathway">
    <text evidence="1 6">Carbohydrate biosynthesis; dTDP-L-rhamnose biosynthesis.</text>
</comment>
<dbReference type="GO" id="GO:0008831">
    <property type="term" value="F:dTDP-4-dehydrorhamnose reductase activity"/>
    <property type="evidence" value="ECO:0007669"/>
    <property type="project" value="UniProtKB-EC"/>
</dbReference>
<evidence type="ECO:0000256" key="5">
    <source>
        <dbReference type="ARBA" id="ARBA00048200"/>
    </source>
</evidence>
<dbReference type="NCBIfam" id="TIGR01214">
    <property type="entry name" value="rmlD"/>
    <property type="match status" value="1"/>
</dbReference>
<dbReference type="InterPro" id="IPR005913">
    <property type="entry name" value="dTDP_dehydrorham_reduct"/>
</dbReference>
<keyword evidence="6" id="KW-0521">NADP</keyword>
<accession>A0A248LNG1</accession>
<evidence type="ECO:0000256" key="3">
    <source>
        <dbReference type="ARBA" id="ARBA00012929"/>
    </source>
</evidence>
<reference evidence="9" key="1">
    <citation type="submission" date="2017-06" db="EMBL/GenBank/DDBJ databases">
        <title>Whole genome sequence of Laribacter hongkongensis LHGZ1.</title>
        <authorList>
            <person name="Chen D."/>
            <person name="Wu H."/>
            <person name="Chen J."/>
        </authorList>
    </citation>
    <scope>NUCLEOTIDE SEQUENCE [LARGE SCALE GENOMIC DNA]</scope>
    <source>
        <strain evidence="9">LHGZ1</strain>
    </source>
</reference>
<sequence length="294" mass="31965">MMPLRILLTGANGQVGFELRRALAPLGEVLAITRHEADLQQPLSILPLLDAFRPRLIVNAAAWTAVDLAEQQPDAAWQVNAVLPGVLAQWAADRQARLVHYSTDYVFDGLASRPYDETDPAHPLSVYGQSKWAGEEAVRAAGGAPVIVRTSWVFGAHGHNFLKTVLRLAAEREQLAIVADQTGAPTPASLIADVTAHLVRCWPGEGATYHLAGQGETSWHGYACEVVRIARALGWSLRATETAIRPIATSDYPLPAVRPANSRLDCRKIQADLQLWLPDWQSGVRQVLASLQSS</sequence>
<dbReference type="PANTHER" id="PTHR10491">
    <property type="entry name" value="DTDP-4-DEHYDRORHAMNOSE REDUCTASE"/>
    <property type="match status" value="1"/>
</dbReference>
<evidence type="ECO:0000256" key="6">
    <source>
        <dbReference type="RuleBase" id="RU364082"/>
    </source>
</evidence>
<dbReference type="Gene3D" id="3.90.25.10">
    <property type="entry name" value="UDP-galactose 4-epimerase, domain 1"/>
    <property type="match status" value="1"/>
</dbReference>
<comment type="cofactor">
    <cofactor evidence="6">
        <name>Mg(2+)</name>
        <dbReference type="ChEBI" id="CHEBI:18420"/>
    </cofactor>
    <text evidence="6">Binds 1 Mg(2+) ion per monomer.</text>
</comment>
<comment type="function">
    <text evidence="6">Catalyzes the reduction of dTDP-6-deoxy-L-lyxo-4-hexulose to yield dTDP-L-rhamnose.</text>
</comment>
<dbReference type="OrthoDB" id="9803892at2"/>
<proteinExistence type="inferred from homology"/>
<dbReference type="SUPFAM" id="SSF51735">
    <property type="entry name" value="NAD(P)-binding Rossmann-fold domains"/>
    <property type="match status" value="1"/>
</dbReference>
<dbReference type="AlphaFoldDB" id="A0A248LNG1"/>
<dbReference type="EMBL" id="CP022115">
    <property type="protein sequence ID" value="ASJ26011.1"/>
    <property type="molecule type" value="Genomic_DNA"/>
</dbReference>
<dbReference type="Gene3D" id="3.40.50.720">
    <property type="entry name" value="NAD(P)-binding Rossmann-like Domain"/>
    <property type="match status" value="1"/>
</dbReference>
<dbReference type="CDD" id="cd05254">
    <property type="entry name" value="dTDP_HR_like_SDR_e"/>
    <property type="match status" value="1"/>
</dbReference>
<dbReference type="GO" id="GO:0019305">
    <property type="term" value="P:dTDP-rhamnose biosynthetic process"/>
    <property type="evidence" value="ECO:0007669"/>
    <property type="project" value="UniProtKB-UniPathway"/>
</dbReference>
<dbReference type="UniPathway" id="UPA00124"/>
<organism evidence="8 9">
    <name type="scientific">Laribacter hongkongensis</name>
    <dbReference type="NCBI Taxonomy" id="168471"/>
    <lineage>
        <taxon>Bacteria</taxon>
        <taxon>Pseudomonadati</taxon>
        <taxon>Pseudomonadota</taxon>
        <taxon>Betaproteobacteria</taxon>
        <taxon>Neisseriales</taxon>
        <taxon>Aquaspirillaceae</taxon>
        <taxon>Laribacter</taxon>
    </lineage>
</organism>
<dbReference type="EC" id="1.1.1.133" evidence="3 6"/>
<evidence type="ECO:0000256" key="2">
    <source>
        <dbReference type="ARBA" id="ARBA00010944"/>
    </source>
</evidence>
<dbReference type="PANTHER" id="PTHR10491:SF4">
    <property type="entry name" value="METHIONINE ADENOSYLTRANSFERASE 2 SUBUNIT BETA"/>
    <property type="match status" value="1"/>
</dbReference>
<dbReference type="Pfam" id="PF04321">
    <property type="entry name" value="RmlD_sub_bind"/>
    <property type="match status" value="1"/>
</dbReference>
<comment type="catalytic activity">
    <reaction evidence="5 6">
        <text>dTDP-beta-L-rhamnose + NADP(+) = dTDP-4-dehydro-beta-L-rhamnose + NADPH + H(+)</text>
        <dbReference type="Rhea" id="RHEA:21796"/>
        <dbReference type="ChEBI" id="CHEBI:15378"/>
        <dbReference type="ChEBI" id="CHEBI:57510"/>
        <dbReference type="ChEBI" id="CHEBI:57783"/>
        <dbReference type="ChEBI" id="CHEBI:58349"/>
        <dbReference type="ChEBI" id="CHEBI:62830"/>
        <dbReference type="EC" id="1.1.1.133"/>
    </reaction>
</comment>
<evidence type="ECO:0000256" key="1">
    <source>
        <dbReference type="ARBA" id="ARBA00004781"/>
    </source>
</evidence>
<name>A0A248LNG1_9NEIS</name>